<evidence type="ECO:0000256" key="1">
    <source>
        <dbReference type="SAM" id="Phobius"/>
    </source>
</evidence>
<evidence type="ECO:0000313" key="4">
    <source>
        <dbReference type="Proteomes" id="UP001059822"/>
    </source>
</evidence>
<proteinExistence type="predicted"/>
<keyword evidence="1" id="KW-1133">Transmembrane helix</keyword>
<keyword evidence="5" id="KW-1185">Reference proteome</keyword>
<dbReference type="Proteomes" id="UP001059985">
    <property type="component" value="Chromosome"/>
</dbReference>
<dbReference type="RefSeq" id="WP_218193758.1">
    <property type="nucleotide sequence ID" value="NZ_CP054597.1"/>
</dbReference>
<evidence type="ECO:0000313" key="3">
    <source>
        <dbReference type="EMBL" id="UTO56637.1"/>
    </source>
</evidence>
<name>A0A9Q9BSZ5_9RICK</name>
<reference evidence="2" key="1">
    <citation type="journal article" date="2022" name="Microorganisms">
        <title>Assembly and Comparison of Ca. Neoehrlichia mikurensis Genomes.</title>
        <authorList>
            <person name="Azagi T."/>
            <person name="Dirks R.P."/>
            <person name="Yebra-Pimentel E.S."/>
            <person name="Schaap P.J."/>
            <person name="Koehorst J.J."/>
            <person name="Esser H.J."/>
            <person name="Sprong H."/>
        </authorList>
    </citation>
    <scope>NUCLEOTIDE SEQUENCE</scope>
    <source>
        <strain evidence="3">18-2804</strain>
        <strain evidence="2">18-2837</strain>
    </source>
</reference>
<keyword evidence="1" id="KW-0472">Membrane</keyword>
<keyword evidence="1" id="KW-0812">Transmembrane</keyword>
<dbReference type="EMBL" id="CP089286">
    <property type="protein sequence ID" value="UTO55720.1"/>
    <property type="molecule type" value="Genomic_DNA"/>
</dbReference>
<dbReference type="AlphaFoldDB" id="A0A9Q9BSZ5"/>
<protein>
    <submittedName>
        <fullName evidence="2">Uncharacterized protein</fullName>
    </submittedName>
</protein>
<evidence type="ECO:0000313" key="5">
    <source>
        <dbReference type="Proteomes" id="UP001059985"/>
    </source>
</evidence>
<organism evidence="2 4">
    <name type="scientific">Neoehrlichia mikurensis</name>
    <dbReference type="NCBI Taxonomy" id="89586"/>
    <lineage>
        <taxon>Bacteria</taxon>
        <taxon>Pseudomonadati</taxon>
        <taxon>Pseudomonadota</taxon>
        <taxon>Alphaproteobacteria</taxon>
        <taxon>Rickettsiales</taxon>
        <taxon>Anaplasmataceae</taxon>
        <taxon>Candidatus Neoehrlichia</taxon>
    </lineage>
</organism>
<gene>
    <name evidence="3" type="ORF">LUA81_01395</name>
    <name evidence="2" type="ORF">LUA82_01405</name>
</gene>
<dbReference type="Proteomes" id="UP001059822">
    <property type="component" value="Chromosome"/>
</dbReference>
<feature type="transmembrane region" description="Helical" evidence="1">
    <location>
        <begin position="6"/>
        <end position="23"/>
    </location>
</feature>
<dbReference type="EMBL" id="CP089285">
    <property type="protein sequence ID" value="UTO56637.1"/>
    <property type="molecule type" value="Genomic_DNA"/>
</dbReference>
<evidence type="ECO:0000313" key="2">
    <source>
        <dbReference type="EMBL" id="UTO55720.1"/>
    </source>
</evidence>
<accession>A0A9Q9BSZ5</accession>
<sequence>MKSAKLLISIYIIAIIIILAIYYKKSNNSFVHLHNNTPFKVKPQNVEQSSQNSDKEIYNYLSSIKSHNNKN</sequence>